<dbReference type="EMBL" id="JAACJK010000164">
    <property type="protein sequence ID" value="KAF5324792.1"/>
    <property type="molecule type" value="Genomic_DNA"/>
</dbReference>
<comment type="caution">
    <text evidence="7">The sequence shown here is derived from an EMBL/GenBank/DDBJ whole genome shotgun (WGS) entry which is preliminary data.</text>
</comment>
<proteinExistence type="predicted"/>
<keyword evidence="3 6" id="KW-1133">Transmembrane helix</keyword>
<organism evidence="7 8">
    <name type="scientific">Ephemerocybe angulata</name>
    <dbReference type="NCBI Taxonomy" id="980116"/>
    <lineage>
        <taxon>Eukaryota</taxon>
        <taxon>Fungi</taxon>
        <taxon>Dikarya</taxon>
        <taxon>Basidiomycota</taxon>
        <taxon>Agaricomycotina</taxon>
        <taxon>Agaricomycetes</taxon>
        <taxon>Agaricomycetidae</taxon>
        <taxon>Agaricales</taxon>
        <taxon>Agaricineae</taxon>
        <taxon>Psathyrellaceae</taxon>
        <taxon>Ephemerocybe</taxon>
    </lineage>
</organism>
<evidence type="ECO:0000256" key="5">
    <source>
        <dbReference type="ARBA" id="ARBA00023136"/>
    </source>
</evidence>
<dbReference type="OrthoDB" id="413313at2759"/>
<protein>
    <recommendedName>
        <fullName evidence="9">NCA2-domain-containing protein</fullName>
    </recommendedName>
</protein>
<feature type="transmembrane region" description="Helical" evidence="6">
    <location>
        <begin position="471"/>
        <end position="492"/>
    </location>
</feature>
<keyword evidence="2 6" id="KW-0812">Transmembrane</keyword>
<sequence>MASDFVLSFTTPLLQGKDHFTSAVTTDSPLSALLASLDKPRLTTKDIANAAEALQKHDEGLSALAQVDQQEELLKQAIVTKLTVALYADALEMQIQQSLEMENEAQWWADVERSKKNVAWYLLQTLPRRLADLFTTIVQHIHAQNPQIGSLRSLSMSSLVETTRASLGTIRPGVFLSTVFPQPLSVLSSAQVWRRSLLLPLELAQQECRYNRLKLEKLRDERATTLGDLALLRGRKQKADELLQQLLLVLSPDSNFTSSTQSPVDLVQHLSTTILPSLSTSHRPSLQAQNLLRPSRLTQLWPKLLLIPPLTIYAIRLAYTTTPVIAAFLQDAKETTEAFIQGWLVEPLKDVLRTIRAGSGGGIEGEGGVIVRPEGVRADMDSLERMAVSLAVDVLGYDPTDTARIDQLREQVRVGDLTDIMRVYEEDMRSPVTSAIRGRLVRGILLQVQKAKVDIDQTLTGIDRLLKSQELTFAFVGVAPALGITYFVLGALRRALFLDDMDRAQRRYGGAARRGEAWADMRRIERTLIRQPKHEEAAEGSESALSPLSTGLVLLSLTRLRAYAKTYLPESSKAGSGENGKKAVKHGYPQLGGMRAAFLEDLSDLEDPSLGRHAKMRVVERMWRSWGRELGW</sequence>
<dbReference type="PANTHER" id="PTHR28234">
    <property type="entry name" value="NUCLEAR CONTROL OF ATPASE PROTEIN 2"/>
    <property type="match status" value="1"/>
</dbReference>
<evidence type="ECO:0000313" key="7">
    <source>
        <dbReference type="EMBL" id="KAF5324792.1"/>
    </source>
</evidence>
<evidence type="ECO:0000256" key="1">
    <source>
        <dbReference type="ARBA" id="ARBA00004225"/>
    </source>
</evidence>
<dbReference type="Pfam" id="PF08637">
    <property type="entry name" value="NCA2"/>
    <property type="match status" value="1"/>
</dbReference>
<name>A0A8H5F5Y7_9AGAR</name>
<keyword evidence="5 6" id="KW-0472">Membrane</keyword>
<reference evidence="7 8" key="1">
    <citation type="journal article" date="2020" name="ISME J.">
        <title>Uncovering the hidden diversity of litter-decomposition mechanisms in mushroom-forming fungi.</title>
        <authorList>
            <person name="Floudas D."/>
            <person name="Bentzer J."/>
            <person name="Ahren D."/>
            <person name="Johansson T."/>
            <person name="Persson P."/>
            <person name="Tunlid A."/>
        </authorList>
    </citation>
    <scope>NUCLEOTIDE SEQUENCE [LARGE SCALE GENOMIC DNA]</scope>
    <source>
        <strain evidence="7 8">CBS 175.51</strain>
    </source>
</reference>
<evidence type="ECO:0008006" key="9">
    <source>
        <dbReference type="Google" id="ProtNLM"/>
    </source>
</evidence>
<keyword evidence="8" id="KW-1185">Reference proteome</keyword>
<comment type="subcellular location">
    <subcellularLocation>
        <location evidence="1">Mitochondrion membrane</location>
        <topology evidence="1">Multi-pass membrane protein</topology>
    </subcellularLocation>
</comment>
<evidence type="ECO:0000256" key="3">
    <source>
        <dbReference type="ARBA" id="ARBA00022989"/>
    </source>
</evidence>
<dbReference type="AlphaFoldDB" id="A0A8H5F5Y7"/>
<dbReference type="Proteomes" id="UP000541558">
    <property type="component" value="Unassembled WGS sequence"/>
</dbReference>
<evidence type="ECO:0000256" key="6">
    <source>
        <dbReference type="SAM" id="Phobius"/>
    </source>
</evidence>
<gene>
    <name evidence="7" type="ORF">D9611_004294</name>
</gene>
<evidence type="ECO:0000313" key="8">
    <source>
        <dbReference type="Proteomes" id="UP000541558"/>
    </source>
</evidence>
<evidence type="ECO:0000256" key="2">
    <source>
        <dbReference type="ARBA" id="ARBA00022692"/>
    </source>
</evidence>
<evidence type="ECO:0000256" key="4">
    <source>
        <dbReference type="ARBA" id="ARBA00023128"/>
    </source>
</evidence>
<dbReference type="InterPro" id="IPR013946">
    <property type="entry name" value="NCA2-like"/>
</dbReference>
<accession>A0A8H5F5Y7</accession>
<dbReference type="GO" id="GO:0005741">
    <property type="term" value="C:mitochondrial outer membrane"/>
    <property type="evidence" value="ECO:0007669"/>
    <property type="project" value="TreeGrafter"/>
</dbReference>
<dbReference type="PANTHER" id="PTHR28234:SF1">
    <property type="entry name" value="NUCLEAR CONTROL OF ATPASE PROTEIN 2"/>
    <property type="match status" value="1"/>
</dbReference>
<keyword evidence="4" id="KW-0496">Mitochondrion</keyword>